<keyword evidence="3" id="KW-1185">Reference proteome</keyword>
<keyword evidence="1" id="KW-0472">Membrane</keyword>
<organism evidence="2 3">
    <name type="scientific">Weissella halotolerans DSM 20190</name>
    <dbReference type="NCBI Taxonomy" id="1123500"/>
    <lineage>
        <taxon>Bacteria</taxon>
        <taxon>Bacillati</taxon>
        <taxon>Bacillota</taxon>
        <taxon>Bacilli</taxon>
        <taxon>Lactobacillales</taxon>
        <taxon>Lactobacillaceae</taxon>
        <taxon>Weissella</taxon>
    </lineage>
</organism>
<evidence type="ECO:0000313" key="3">
    <source>
        <dbReference type="Proteomes" id="UP000051296"/>
    </source>
</evidence>
<sequence>MVKVGMVMERIRHTVQTYWQKWQAKQEKNQVRLEAAKSMTRGDYRLSRKGRYEINQTTHRLTPAGKTTRLRHRLNITIIILGLLIIGCYIVLIYL</sequence>
<evidence type="ECO:0000256" key="1">
    <source>
        <dbReference type="SAM" id="Phobius"/>
    </source>
</evidence>
<dbReference type="EMBL" id="JQAX01000003">
    <property type="protein sequence ID" value="KRN31792.1"/>
    <property type="molecule type" value="Genomic_DNA"/>
</dbReference>
<comment type="caution">
    <text evidence="2">The sequence shown here is derived from an EMBL/GenBank/DDBJ whole genome shotgun (WGS) entry which is preliminary data.</text>
</comment>
<keyword evidence="1" id="KW-0812">Transmembrane</keyword>
<gene>
    <name evidence="2" type="ORF">IV68_GL001050</name>
</gene>
<evidence type="ECO:0000313" key="2">
    <source>
        <dbReference type="EMBL" id="KRN31792.1"/>
    </source>
</evidence>
<dbReference type="InParanoid" id="A0A0R2FU46"/>
<feature type="transmembrane region" description="Helical" evidence="1">
    <location>
        <begin position="74"/>
        <end position="94"/>
    </location>
</feature>
<accession>A0A0R2FU46</accession>
<dbReference type="STRING" id="1123500.GCA_000420365_00949"/>
<dbReference type="AlphaFoldDB" id="A0A0R2FU46"/>
<reference evidence="2 3" key="1">
    <citation type="journal article" date="2015" name="Genome Announc.">
        <title>Expanding the biotechnology potential of lactobacilli through comparative genomics of 213 strains and associated genera.</title>
        <authorList>
            <person name="Sun Z."/>
            <person name="Harris H.M."/>
            <person name="McCann A."/>
            <person name="Guo C."/>
            <person name="Argimon S."/>
            <person name="Zhang W."/>
            <person name="Yang X."/>
            <person name="Jeffery I.B."/>
            <person name="Cooney J.C."/>
            <person name="Kagawa T.F."/>
            <person name="Liu W."/>
            <person name="Song Y."/>
            <person name="Salvetti E."/>
            <person name="Wrobel A."/>
            <person name="Rasinkangas P."/>
            <person name="Parkhill J."/>
            <person name="Rea M.C."/>
            <person name="O'Sullivan O."/>
            <person name="Ritari J."/>
            <person name="Douillard F.P."/>
            <person name="Paul Ross R."/>
            <person name="Yang R."/>
            <person name="Briner A.E."/>
            <person name="Felis G.E."/>
            <person name="de Vos W.M."/>
            <person name="Barrangou R."/>
            <person name="Klaenhammer T.R."/>
            <person name="Caufield P.W."/>
            <person name="Cui Y."/>
            <person name="Zhang H."/>
            <person name="O'Toole P.W."/>
        </authorList>
    </citation>
    <scope>NUCLEOTIDE SEQUENCE [LARGE SCALE GENOMIC DNA]</scope>
    <source>
        <strain evidence="2 3">DSM 20190</strain>
    </source>
</reference>
<proteinExistence type="predicted"/>
<protein>
    <submittedName>
        <fullName evidence="2">Uncharacterized protein</fullName>
    </submittedName>
</protein>
<dbReference type="Proteomes" id="UP000051296">
    <property type="component" value="Unassembled WGS sequence"/>
</dbReference>
<name>A0A0R2FU46_9LACO</name>
<keyword evidence="1" id="KW-1133">Transmembrane helix</keyword>
<dbReference type="PATRIC" id="fig|1123500.6.peg.1054"/>